<dbReference type="SUPFAM" id="SSF53850">
    <property type="entry name" value="Periplasmic binding protein-like II"/>
    <property type="match status" value="1"/>
</dbReference>
<accession>A0A5B0G539</accession>
<dbReference type="Gene3D" id="3.40.190.10">
    <property type="entry name" value="Periplasmic binding protein-like II"/>
    <property type="match status" value="2"/>
</dbReference>
<dbReference type="SUPFAM" id="SSF46785">
    <property type="entry name" value="Winged helix' DNA-binding domain"/>
    <property type="match status" value="1"/>
</dbReference>
<dbReference type="GO" id="GO:0003700">
    <property type="term" value="F:DNA-binding transcription factor activity"/>
    <property type="evidence" value="ECO:0007669"/>
    <property type="project" value="InterPro"/>
</dbReference>
<dbReference type="Pfam" id="PF00126">
    <property type="entry name" value="HTH_1"/>
    <property type="match status" value="1"/>
</dbReference>
<dbReference type="AlphaFoldDB" id="A0A5B0G539"/>
<dbReference type="PANTHER" id="PTHR30118:SF15">
    <property type="entry name" value="TRANSCRIPTIONAL REGULATORY PROTEIN"/>
    <property type="match status" value="1"/>
</dbReference>
<dbReference type="Proteomes" id="UP000325273">
    <property type="component" value="Unassembled WGS sequence"/>
</dbReference>
<evidence type="ECO:0000256" key="4">
    <source>
        <dbReference type="ARBA" id="ARBA00023163"/>
    </source>
</evidence>
<comment type="similarity">
    <text evidence="1">Belongs to the LysR transcriptional regulatory family.</text>
</comment>
<feature type="domain" description="HTH lysR-type" evidence="5">
    <location>
        <begin position="12"/>
        <end position="69"/>
    </location>
</feature>
<evidence type="ECO:0000259" key="5">
    <source>
        <dbReference type="PROSITE" id="PS50931"/>
    </source>
</evidence>
<evidence type="ECO:0000313" key="6">
    <source>
        <dbReference type="EMBL" id="KAA0998332.1"/>
    </source>
</evidence>
<dbReference type="GO" id="GO:0003677">
    <property type="term" value="F:DNA binding"/>
    <property type="evidence" value="ECO:0007669"/>
    <property type="project" value="UniProtKB-KW"/>
</dbReference>
<protein>
    <submittedName>
        <fullName evidence="6">LysR family transcriptional regulator</fullName>
    </submittedName>
</protein>
<dbReference type="PANTHER" id="PTHR30118">
    <property type="entry name" value="HTH-TYPE TRANSCRIPTIONAL REGULATOR LEUO-RELATED"/>
    <property type="match status" value="1"/>
</dbReference>
<keyword evidence="2" id="KW-0805">Transcription regulation</keyword>
<dbReference type="PRINTS" id="PR00039">
    <property type="entry name" value="HTHLYSR"/>
</dbReference>
<dbReference type="Gene3D" id="1.10.10.10">
    <property type="entry name" value="Winged helix-like DNA-binding domain superfamily/Winged helix DNA-binding domain"/>
    <property type="match status" value="1"/>
</dbReference>
<evidence type="ECO:0000256" key="1">
    <source>
        <dbReference type="ARBA" id="ARBA00009437"/>
    </source>
</evidence>
<evidence type="ECO:0000313" key="7">
    <source>
        <dbReference type="Proteomes" id="UP000325273"/>
    </source>
</evidence>
<sequence length="315" mass="35346">MSNIIENDFRRFDLNLLLSFRALFEERSVTRAAQRLFLGQPAVSGALKRLRETFSDELFVRTPHGMMPTPRALELARQIEPFLQSLHQVLTQPSVFDPASAQRVFRIGLSDSLEVVLTPEIMGRLAAKAPGVKLISLPTDSTRAAAMLDEGVIELAVGVFGECVAWQRRTPLFQWRFVSVYNPRLIKTRRKRLSMEEFLRNRHILTSFSGGLQGFIDERLEMQGLKRDVVFSSANFATSPFIVQRMPAIATIPDFIGRMWRDTLDLALSPLPFDVPGYEVSLMWAAAHDQDAGLAWLMAEFADAFGAAVGGHANH</sequence>
<keyword evidence="4" id="KW-0804">Transcription</keyword>
<dbReference type="InterPro" id="IPR000847">
    <property type="entry name" value="LysR_HTH_N"/>
</dbReference>
<organism evidence="6 7">
    <name type="scientific">Paraburkholderia panacisoli</name>
    <dbReference type="NCBI Taxonomy" id="2603818"/>
    <lineage>
        <taxon>Bacteria</taxon>
        <taxon>Pseudomonadati</taxon>
        <taxon>Pseudomonadota</taxon>
        <taxon>Betaproteobacteria</taxon>
        <taxon>Burkholderiales</taxon>
        <taxon>Burkholderiaceae</taxon>
        <taxon>Paraburkholderia</taxon>
    </lineage>
</organism>
<evidence type="ECO:0000256" key="2">
    <source>
        <dbReference type="ARBA" id="ARBA00023015"/>
    </source>
</evidence>
<gene>
    <name evidence="6" type="ORF">FVF58_44955</name>
</gene>
<keyword evidence="3" id="KW-0238">DNA-binding</keyword>
<comment type="caution">
    <text evidence="6">The sequence shown here is derived from an EMBL/GenBank/DDBJ whole genome shotgun (WGS) entry which is preliminary data.</text>
</comment>
<name>A0A5B0G539_9BURK</name>
<dbReference type="Pfam" id="PF03466">
    <property type="entry name" value="LysR_substrate"/>
    <property type="match status" value="1"/>
</dbReference>
<proteinExistence type="inferred from homology"/>
<dbReference type="InterPro" id="IPR036388">
    <property type="entry name" value="WH-like_DNA-bd_sf"/>
</dbReference>
<keyword evidence="7" id="KW-1185">Reference proteome</keyword>
<reference evidence="6 7" key="1">
    <citation type="submission" date="2019-08" db="EMBL/GenBank/DDBJ databases">
        <title>Paraburkholderia sp. DCY113.</title>
        <authorList>
            <person name="Kang J."/>
        </authorList>
    </citation>
    <scope>NUCLEOTIDE SEQUENCE [LARGE SCALE GENOMIC DNA]</scope>
    <source>
        <strain evidence="6 7">DCY113</strain>
    </source>
</reference>
<dbReference type="InterPro" id="IPR036390">
    <property type="entry name" value="WH_DNA-bd_sf"/>
</dbReference>
<dbReference type="EMBL" id="VTUZ01000060">
    <property type="protein sequence ID" value="KAA0998332.1"/>
    <property type="molecule type" value="Genomic_DNA"/>
</dbReference>
<dbReference type="InterPro" id="IPR005119">
    <property type="entry name" value="LysR_subst-bd"/>
</dbReference>
<dbReference type="RefSeq" id="WP_149676028.1">
    <property type="nucleotide sequence ID" value="NZ_VTUZ01000060.1"/>
</dbReference>
<evidence type="ECO:0000256" key="3">
    <source>
        <dbReference type="ARBA" id="ARBA00023125"/>
    </source>
</evidence>
<dbReference type="PROSITE" id="PS50931">
    <property type="entry name" value="HTH_LYSR"/>
    <property type="match status" value="1"/>
</dbReference>
<dbReference type="InterPro" id="IPR050389">
    <property type="entry name" value="LysR-type_TF"/>
</dbReference>